<dbReference type="SUPFAM" id="SSF47413">
    <property type="entry name" value="lambda repressor-like DNA-binding domains"/>
    <property type="match status" value="1"/>
</dbReference>
<dbReference type="KEGG" id="kphy:AOZ06_04280"/>
<dbReference type="InterPro" id="IPR001387">
    <property type="entry name" value="Cro/C1-type_HTH"/>
</dbReference>
<dbReference type="STRING" id="860235.AOZ06_04280"/>
<evidence type="ECO:0000313" key="2">
    <source>
        <dbReference type="EMBL" id="ALG06250.1"/>
    </source>
</evidence>
<dbReference type="GO" id="GO:0003677">
    <property type="term" value="F:DNA binding"/>
    <property type="evidence" value="ECO:0007669"/>
    <property type="project" value="InterPro"/>
</dbReference>
<organism evidence="2 3">
    <name type="scientific">Kibdelosporangium phytohabitans</name>
    <dbReference type="NCBI Taxonomy" id="860235"/>
    <lineage>
        <taxon>Bacteria</taxon>
        <taxon>Bacillati</taxon>
        <taxon>Actinomycetota</taxon>
        <taxon>Actinomycetes</taxon>
        <taxon>Pseudonocardiales</taxon>
        <taxon>Pseudonocardiaceae</taxon>
        <taxon>Kibdelosporangium</taxon>
    </lineage>
</organism>
<evidence type="ECO:0000259" key="1">
    <source>
        <dbReference type="PROSITE" id="PS50943"/>
    </source>
</evidence>
<keyword evidence="3" id="KW-1185">Reference proteome</keyword>
<proteinExistence type="predicted"/>
<feature type="domain" description="HTH cro/C1-type" evidence="1">
    <location>
        <begin position="23"/>
        <end position="77"/>
    </location>
</feature>
<sequence length="293" mass="33098">MSDDGRAAGTESRTASRELGKMIRTARKRLGYTQEQLGTMIGCTQSKIGKLEIGFRAISLNDVEPLIVALELSDDDAQSFRHLARVAANMRNDESTGTWPRWFTKYRDLESTATRIRSWTGERLPGILQSELYMLAMFGAPGKDPDVSDVIRGRLERRRVLDRADPPECEYVFSPGFLSHLCGSYRPGVALDQIEHLMRIAEYPSVSVLILPYTSGLPCNPGDFTIFTVPGTPRLPPHDEAWTENEHTGKAIPKEEDVRTYLVRWNEIRNACLDGNESLTLLDKHREEVRHQP</sequence>
<dbReference type="CDD" id="cd00093">
    <property type="entry name" value="HTH_XRE"/>
    <property type="match status" value="1"/>
</dbReference>
<evidence type="ECO:0000313" key="3">
    <source>
        <dbReference type="Proteomes" id="UP000063699"/>
    </source>
</evidence>
<dbReference type="Pfam" id="PF13560">
    <property type="entry name" value="HTH_31"/>
    <property type="match status" value="1"/>
</dbReference>
<protein>
    <recommendedName>
        <fullName evidence="1">HTH cro/C1-type domain-containing protein</fullName>
    </recommendedName>
</protein>
<dbReference type="SMART" id="SM00530">
    <property type="entry name" value="HTH_XRE"/>
    <property type="match status" value="1"/>
</dbReference>
<dbReference type="PROSITE" id="PS50943">
    <property type="entry name" value="HTH_CROC1"/>
    <property type="match status" value="1"/>
</dbReference>
<reference evidence="2 3" key="1">
    <citation type="submission" date="2015-07" db="EMBL/GenBank/DDBJ databases">
        <title>Genome sequencing of Kibdelosporangium phytohabitans.</title>
        <authorList>
            <person name="Qin S."/>
            <person name="Xing K."/>
        </authorList>
    </citation>
    <scope>NUCLEOTIDE SEQUENCE [LARGE SCALE GENOMIC DNA]</scope>
    <source>
        <strain evidence="2 3">KLBMP1111</strain>
    </source>
</reference>
<accession>A0A0N9HP00</accession>
<gene>
    <name evidence="2" type="ORF">AOZ06_04280</name>
</gene>
<dbReference type="Proteomes" id="UP000063699">
    <property type="component" value="Chromosome"/>
</dbReference>
<dbReference type="InterPro" id="IPR010982">
    <property type="entry name" value="Lambda_DNA-bd_dom_sf"/>
</dbReference>
<dbReference type="Gene3D" id="1.10.260.40">
    <property type="entry name" value="lambda repressor-like DNA-binding domains"/>
    <property type="match status" value="1"/>
</dbReference>
<dbReference type="Pfam" id="PF19054">
    <property type="entry name" value="DUF5753"/>
    <property type="match status" value="1"/>
</dbReference>
<name>A0A0N9HP00_9PSEU</name>
<dbReference type="AlphaFoldDB" id="A0A0N9HP00"/>
<dbReference type="InterPro" id="IPR043917">
    <property type="entry name" value="DUF5753"/>
</dbReference>
<dbReference type="EMBL" id="CP012752">
    <property type="protein sequence ID" value="ALG06250.1"/>
    <property type="molecule type" value="Genomic_DNA"/>
</dbReference>